<proteinExistence type="inferred from homology"/>
<dbReference type="SUPFAM" id="SSF52402">
    <property type="entry name" value="Adenine nucleotide alpha hydrolases-like"/>
    <property type="match status" value="1"/>
</dbReference>
<dbReference type="EC" id="6.3.5.1" evidence="7 8"/>
<feature type="binding site" evidence="7">
    <location>
        <begin position="303"/>
        <end position="310"/>
    </location>
    <ligand>
        <name>ATP</name>
        <dbReference type="ChEBI" id="CHEBI:30616"/>
    </ligand>
</feature>
<dbReference type="InterPro" id="IPR014729">
    <property type="entry name" value="Rossmann-like_a/b/a_fold"/>
</dbReference>
<dbReference type="HAMAP" id="MF_02090">
    <property type="entry name" value="NadE_glutamine_dep"/>
    <property type="match status" value="1"/>
</dbReference>
<reference evidence="12 13" key="1">
    <citation type="submission" date="2020-01" db="EMBL/GenBank/DDBJ databases">
        <title>Whole-genome sequence of Heliobacterium undosum DSM 13378.</title>
        <authorList>
            <person name="Kyndt J.A."/>
            <person name="Meyer T.E."/>
        </authorList>
    </citation>
    <scope>NUCLEOTIDE SEQUENCE [LARGE SCALE GENOMIC DNA]</scope>
    <source>
        <strain evidence="12 13">DSM 13378</strain>
    </source>
</reference>
<comment type="caution">
    <text evidence="7">Lacks conserved residue(s) required for the propagation of feature annotation.</text>
</comment>
<dbReference type="NCBIfam" id="TIGR00552">
    <property type="entry name" value="nadE"/>
    <property type="match status" value="1"/>
</dbReference>
<dbReference type="InterPro" id="IPR003694">
    <property type="entry name" value="NAD_synthase"/>
</dbReference>
<evidence type="ECO:0000256" key="5">
    <source>
        <dbReference type="ARBA" id="ARBA00022840"/>
    </source>
</evidence>
<evidence type="ECO:0000256" key="4">
    <source>
        <dbReference type="ARBA" id="ARBA00022741"/>
    </source>
</evidence>
<keyword evidence="5 7" id="KW-0067">ATP-binding</keyword>
<dbReference type="CDD" id="cd00553">
    <property type="entry name" value="NAD_synthase"/>
    <property type="match status" value="1"/>
</dbReference>
<feature type="binding site" evidence="7">
    <location>
        <position position="386"/>
    </location>
    <ligand>
        <name>deamido-NAD(+)</name>
        <dbReference type="ChEBI" id="CHEBI:58437"/>
        <note>ligand shared between two neighboring subunits</note>
    </ligand>
</feature>
<sequence length="552" mass="60649">MKIAIAQYNPVVGDIANNLAKAVDAWSRAAQAGASLIVFSELYLTGYPPKDLLEKPWFIDRTEAALDELVRLSVDYPDTAILIGAPLRWDNPAGKGLANAAWLIGGGKVLHRQAKSLLPTYDVFDEARYFDPAPSVVPVPFGGELLGISVCEDAWNDPEFWPQRRLYDRDPIEELARQGATVLINISASPFEMSKEETRYRLIRSHAVRYGIPFVYVNQVGANDELIFDGGSMVLDRQGEPMVLCPDFRENLLIVDLHEANRDEPEAPASFVPQDRVTAVHDALVLGIGDYLRKCGFTKAVVGLSGGIDSAVTCCLAAEALGAENVLGISMPSPYSSIGSVEDSRLLAANLGVPFKVIPIADIYHAYLFTLEEHFEGRKSDVTEENLQARIRGNTLMAFSNKFGHLLLSTGNKSELATGYCTLYGDMSGGLSVLSDVPKTLVYELAEYINREREIIPRIIIEKAPSAELRPGQKDQDTLPPYPVLDAILQLYIEEGQSAEAIVGRGFDAETVRWVIKTVNRSEYKRRQAAPGLKVTSKAFGVGRRMPVAAKY</sequence>
<dbReference type="SUPFAM" id="SSF56317">
    <property type="entry name" value="Carbon-nitrogen hydrolase"/>
    <property type="match status" value="1"/>
</dbReference>
<dbReference type="GO" id="GO:0009435">
    <property type="term" value="P:NAD+ biosynthetic process"/>
    <property type="evidence" value="ECO:0007669"/>
    <property type="project" value="UniProtKB-UniRule"/>
</dbReference>
<dbReference type="OrthoDB" id="9803818at2"/>
<evidence type="ECO:0000313" key="13">
    <source>
        <dbReference type="Proteomes" id="UP000463470"/>
    </source>
</evidence>
<gene>
    <name evidence="7" type="primary">nadE</name>
    <name evidence="12" type="ORF">GTO91_16195</name>
</gene>
<feature type="binding site" evidence="7">
    <location>
        <position position="415"/>
    </location>
    <ligand>
        <name>deamido-NAD(+)</name>
        <dbReference type="ChEBI" id="CHEBI:58437"/>
        <note>ligand shared between two neighboring subunits</note>
    </ligand>
</feature>
<comment type="function">
    <text evidence="7">Catalyzes the ATP-dependent amidation of deamido-NAD to form NAD. Uses L-glutamine as a nitrogen source.</text>
</comment>
<keyword evidence="3 7" id="KW-0436">Ligase</keyword>
<dbReference type="GO" id="GO:0003952">
    <property type="term" value="F:NAD+ synthase (glutamine-hydrolyzing) activity"/>
    <property type="evidence" value="ECO:0007669"/>
    <property type="project" value="UniProtKB-UniRule"/>
</dbReference>
<dbReference type="Pfam" id="PF02540">
    <property type="entry name" value="NAD_synthase"/>
    <property type="match status" value="1"/>
</dbReference>
<feature type="binding site" evidence="7">
    <location>
        <position position="195"/>
    </location>
    <ligand>
        <name>L-glutamine</name>
        <dbReference type="ChEBI" id="CHEBI:58359"/>
    </ligand>
</feature>
<keyword evidence="4 7" id="KW-0547">Nucleotide-binding</keyword>
<dbReference type="PIRSF" id="PIRSF006630">
    <property type="entry name" value="NADS_GAT"/>
    <property type="match status" value="1"/>
</dbReference>
<dbReference type="InterPro" id="IPR000132">
    <property type="entry name" value="Nitrilase/CN_hydratase_CS"/>
</dbReference>
<dbReference type="PANTHER" id="PTHR23090">
    <property type="entry name" value="NH 3 /GLUTAMINE-DEPENDENT NAD + SYNTHETASE"/>
    <property type="match status" value="1"/>
</dbReference>
<evidence type="ECO:0000259" key="11">
    <source>
        <dbReference type="PROSITE" id="PS50263"/>
    </source>
</evidence>
<evidence type="ECO:0000313" key="12">
    <source>
        <dbReference type="EMBL" id="MZP31248.1"/>
    </source>
</evidence>
<name>A0A845LC52_9FIRM</name>
<dbReference type="GO" id="GO:0000257">
    <property type="term" value="F:nitrilase activity"/>
    <property type="evidence" value="ECO:0007669"/>
    <property type="project" value="UniProtKB-ARBA"/>
</dbReference>
<evidence type="ECO:0000256" key="10">
    <source>
        <dbReference type="RuleBase" id="RU003811"/>
    </source>
</evidence>
<dbReference type="PANTHER" id="PTHR23090:SF9">
    <property type="entry name" value="GLUTAMINE-DEPENDENT NAD(+) SYNTHETASE"/>
    <property type="match status" value="1"/>
</dbReference>
<dbReference type="GO" id="GO:0005737">
    <property type="term" value="C:cytoplasm"/>
    <property type="evidence" value="ECO:0007669"/>
    <property type="project" value="InterPro"/>
</dbReference>
<dbReference type="Proteomes" id="UP000463470">
    <property type="component" value="Unassembled WGS sequence"/>
</dbReference>
<dbReference type="Gene3D" id="3.60.110.10">
    <property type="entry name" value="Carbon-nitrogen hydrolase"/>
    <property type="match status" value="1"/>
</dbReference>
<dbReference type="NCBIfam" id="NF010588">
    <property type="entry name" value="PRK13981.1"/>
    <property type="match status" value="1"/>
</dbReference>
<dbReference type="UniPathway" id="UPA00253">
    <property type="reaction ID" value="UER00334"/>
</dbReference>
<comment type="similarity">
    <text evidence="2 7 8">In the C-terminal section; belongs to the NAD synthetase family.</text>
</comment>
<organism evidence="12 13">
    <name type="scientific">Heliomicrobium undosum</name>
    <dbReference type="NCBI Taxonomy" id="121734"/>
    <lineage>
        <taxon>Bacteria</taxon>
        <taxon>Bacillati</taxon>
        <taxon>Bacillota</taxon>
        <taxon>Clostridia</taxon>
        <taxon>Eubacteriales</taxon>
        <taxon>Heliobacteriaceae</taxon>
        <taxon>Heliomicrobium</taxon>
    </lineage>
</organism>
<dbReference type="PROSITE" id="PS50263">
    <property type="entry name" value="CN_HYDROLASE"/>
    <property type="match status" value="1"/>
</dbReference>
<dbReference type="InterPro" id="IPR036526">
    <property type="entry name" value="C-N_Hydrolase_sf"/>
</dbReference>
<feature type="active site" description="Nucleophile; for glutaminase activity" evidence="7">
    <location>
        <position position="151"/>
    </location>
</feature>
<dbReference type="Gene3D" id="3.40.50.620">
    <property type="entry name" value="HUPs"/>
    <property type="match status" value="1"/>
</dbReference>
<keyword evidence="13" id="KW-1185">Reference proteome</keyword>
<dbReference type="AlphaFoldDB" id="A0A845LC52"/>
<comment type="pathway">
    <text evidence="1 7 8">Cofactor biosynthesis; NAD(+) biosynthesis; NAD(+) from deamido-NAD(+) (L-Gln route): step 1/1.</text>
</comment>
<keyword evidence="6 7" id="KW-0520">NAD</keyword>
<evidence type="ECO:0000256" key="2">
    <source>
        <dbReference type="ARBA" id="ARBA00007145"/>
    </source>
</evidence>
<dbReference type="FunFam" id="3.40.50.620:FF:000106">
    <property type="entry name" value="Glutamine-dependent NAD(+) synthetase"/>
    <property type="match status" value="1"/>
</dbReference>
<feature type="active site" description="Proton acceptor" evidence="9">
    <location>
        <position position="41"/>
    </location>
</feature>
<dbReference type="RefSeq" id="WP_161259769.1">
    <property type="nucleotide sequence ID" value="NZ_WXEY01000029.1"/>
</dbReference>
<evidence type="ECO:0000256" key="7">
    <source>
        <dbReference type="HAMAP-Rule" id="MF_02090"/>
    </source>
</evidence>
<dbReference type="EMBL" id="WXEY01000029">
    <property type="protein sequence ID" value="MZP31248.1"/>
    <property type="molecule type" value="Genomic_DNA"/>
</dbReference>
<evidence type="ECO:0000256" key="3">
    <source>
        <dbReference type="ARBA" id="ARBA00022598"/>
    </source>
</evidence>
<dbReference type="GO" id="GO:0004359">
    <property type="term" value="F:glutaminase activity"/>
    <property type="evidence" value="ECO:0007669"/>
    <property type="project" value="InterPro"/>
</dbReference>
<comment type="catalytic activity">
    <reaction evidence="7 8">
        <text>deamido-NAD(+) + L-glutamine + ATP + H2O = L-glutamate + AMP + diphosphate + NAD(+) + H(+)</text>
        <dbReference type="Rhea" id="RHEA:24384"/>
        <dbReference type="ChEBI" id="CHEBI:15377"/>
        <dbReference type="ChEBI" id="CHEBI:15378"/>
        <dbReference type="ChEBI" id="CHEBI:29985"/>
        <dbReference type="ChEBI" id="CHEBI:30616"/>
        <dbReference type="ChEBI" id="CHEBI:33019"/>
        <dbReference type="ChEBI" id="CHEBI:57540"/>
        <dbReference type="ChEBI" id="CHEBI:58359"/>
        <dbReference type="ChEBI" id="CHEBI:58437"/>
        <dbReference type="ChEBI" id="CHEBI:456215"/>
        <dbReference type="EC" id="6.3.5.1"/>
    </reaction>
</comment>
<evidence type="ECO:0000256" key="1">
    <source>
        <dbReference type="ARBA" id="ARBA00005188"/>
    </source>
</evidence>
<dbReference type="PROSITE" id="PS00920">
    <property type="entry name" value="NITRIL_CHT_1"/>
    <property type="match status" value="1"/>
</dbReference>
<protein>
    <recommendedName>
        <fullName evidence="7 8">Glutamine-dependent NAD(+) synthetase</fullName>
        <ecNumber evidence="7 8">6.3.5.1</ecNumber>
    </recommendedName>
    <alternativeName>
        <fullName evidence="7 8">NAD(+) synthase [glutamine-hydrolyzing]</fullName>
    </alternativeName>
</protein>
<evidence type="ECO:0000256" key="8">
    <source>
        <dbReference type="PIRNR" id="PIRNR006630"/>
    </source>
</evidence>
<feature type="active site" description="For glutaminase activity" evidence="7">
    <location>
        <position position="115"/>
    </location>
</feature>
<evidence type="ECO:0000256" key="9">
    <source>
        <dbReference type="PROSITE-ProRule" id="PRU10139"/>
    </source>
</evidence>
<feature type="binding site" evidence="7">
    <location>
        <position position="410"/>
    </location>
    <ligand>
        <name>ATP</name>
        <dbReference type="ChEBI" id="CHEBI:30616"/>
    </ligand>
</feature>
<dbReference type="GO" id="GO:0005524">
    <property type="term" value="F:ATP binding"/>
    <property type="evidence" value="ECO:0007669"/>
    <property type="project" value="UniProtKB-UniRule"/>
</dbReference>
<dbReference type="InterPro" id="IPR022310">
    <property type="entry name" value="NAD/GMP_synthase"/>
</dbReference>
<feature type="domain" description="CN hydrolase" evidence="11">
    <location>
        <begin position="1"/>
        <end position="259"/>
    </location>
</feature>
<comment type="similarity">
    <text evidence="10">Belongs to the NAD synthetase family.</text>
</comment>
<feature type="binding site" evidence="7">
    <location>
        <position position="525"/>
    </location>
    <ligand>
        <name>deamido-NAD(+)</name>
        <dbReference type="ChEBI" id="CHEBI:58437"/>
        <note>ligand shared between two neighboring subunits</note>
    </ligand>
</feature>
<comment type="caution">
    <text evidence="12">The sequence shown here is derived from an EMBL/GenBank/DDBJ whole genome shotgun (WGS) entry which is preliminary data.</text>
</comment>
<dbReference type="InterPro" id="IPR003010">
    <property type="entry name" value="C-N_Hydrolase"/>
</dbReference>
<dbReference type="GO" id="GO:0008795">
    <property type="term" value="F:NAD+ synthase activity"/>
    <property type="evidence" value="ECO:0007669"/>
    <property type="project" value="UniProtKB-UniRule"/>
</dbReference>
<accession>A0A845LC52</accession>
<feature type="binding site" evidence="7">
    <location>
        <position position="189"/>
    </location>
    <ligand>
        <name>L-glutamine</name>
        <dbReference type="ChEBI" id="CHEBI:58359"/>
    </ligand>
</feature>
<dbReference type="CDD" id="cd07570">
    <property type="entry name" value="GAT_Gln-NAD-synth"/>
    <property type="match status" value="1"/>
</dbReference>
<evidence type="ECO:0000256" key="6">
    <source>
        <dbReference type="ARBA" id="ARBA00023027"/>
    </source>
</evidence>
<feature type="binding site" evidence="7">
    <location>
        <position position="121"/>
    </location>
    <ligand>
        <name>L-glutamine</name>
        <dbReference type="ChEBI" id="CHEBI:58359"/>
    </ligand>
</feature>
<dbReference type="InterPro" id="IPR014445">
    <property type="entry name" value="Gln-dep_NAD_synthase"/>
</dbReference>
<feature type="active site" description="Proton acceptor; for glutaminase activity" evidence="7">
    <location>
        <position position="41"/>
    </location>
</feature>
<dbReference type="Pfam" id="PF00795">
    <property type="entry name" value="CN_hydrolase"/>
    <property type="match status" value="1"/>
</dbReference>